<dbReference type="GO" id="GO:0000976">
    <property type="term" value="F:transcription cis-regulatory region binding"/>
    <property type="evidence" value="ECO:0007669"/>
    <property type="project" value="TreeGrafter"/>
</dbReference>
<dbReference type="Gene3D" id="1.10.10.10">
    <property type="entry name" value="Winged helix-like DNA-binding domain superfamily/Winged helix DNA-binding domain"/>
    <property type="match status" value="1"/>
</dbReference>
<name>A0A382XSH2_9ZZZZ</name>
<evidence type="ECO:0000256" key="3">
    <source>
        <dbReference type="ARBA" id="ARBA00023125"/>
    </source>
</evidence>
<gene>
    <name evidence="6" type="ORF">METZ01_LOCUS426668</name>
</gene>
<keyword evidence="2" id="KW-0805">Transcription regulation</keyword>
<evidence type="ECO:0000313" key="6">
    <source>
        <dbReference type="EMBL" id="SVD73814.1"/>
    </source>
</evidence>
<evidence type="ECO:0000256" key="1">
    <source>
        <dbReference type="ARBA" id="ARBA00009437"/>
    </source>
</evidence>
<dbReference type="PROSITE" id="PS50931">
    <property type="entry name" value="HTH_LYSR"/>
    <property type="match status" value="1"/>
</dbReference>
<protein>
    <recommendedName>
        <fullName evidence="5">HTH lysR-type domain-containing protein</fullName>
    </recommendedName>
</protein>
<sequence length="48" mass="5242">MASLKVMDLRQLNHLIAVADHGSFSSAARSLHTVQSNVSNHVAKLEKE</sequence>
<dbReference type="InterPro" id="IPR000847">
    <property type="entry name" value="LysR_HTH_N"/>
</dbReference>
<organism evidence="6">
    <name type="scientific">marine metagenome</name>
    <dbReference type="NCBI Taxonomy" id="408172"/>
    <lineage>
        <taxon>unclassified sequences</taxon>
        <taxon>metagenomes</taxon>
        <taxon>ecological metagenomes</taxon>
    </lineage>
</organism>
<keyword evidence="3" id="KW-0238">DNA-binding</keyword>
<accession>A0A382XSH2</accession>
<feature type="non-terminal residue" evidence="6">
    <location>
        <position position="48"/>
    </location>
</feature>
<comment type="similarity">
    <text evidence="1">Belongs to the LysR transcriptional regulatory family.</text>
</comment>
<dbReference type="InterPro" id="IPR036388">
    <property type="entry name" value="WH-like_DNA-bd_sf"/>
</dbReference>
<dbReference type="Pfam" id="PF00126">
    <property type="entry name" value="HTH_1"/>
    <property type="match status" value="1"/>
</dbReference>
<proteinExistence type="inferred from homology"/>
<dbReference type="PANTHER" id="PTHR30126:SF40">
    <property type="entry name" value="HTH-TYPE TRANSCRIPTIONAL REGULATOR GLTR"/>
    <property type="match status" value="1"/>
</dbReference>
<evidence type="ECO:0000259" key="5">
    <source>
        <dbReference type="PROSITE" id="PS50931"/>
    </source>
</evidence>
<evidence type="ECO:0000256" key="2">
    <source>
        <dbReference type="ARBA" id="ARBA00023015"/>
    </source>
</evidence>
<evidence type="ECO:0000256" key="4">
    <source>
        <dbReference type="ARBA" id="ARBA00023163"/>
    </source>
</evidence>
<dbReference type="AlphaFoldDB" id="A0A382XSH2"/>
<reference evidence="6" key="1">
    <citation type="submission" date="2018-05" db="EMBL/GenBank/DDBJ databases">
        <authorList>
            <person name="Lanie J.A."/>
            <person name="Ng W.-L."/>
            <person name="Kazmierczak K.M."/>
            <person name="Andrzejewski T.M."/>
            <person name="Davidsen T.M."/>
            <person name="Wayne K.J."/>
            <person name="Tettelin H."/>
            <person name="Glass J.I."/>
            <person name="Rusch D."/>
            <person name="Podicherti R."/>
            <person name="Tsui H.-C.T."/>
            <person name="Winkler M.E."/>
        </authorList>
    </citation>
    <scope>NUCLEOTIDE SEQUENCE</scope>
</reference>
<dbReference type="GO" id="GO:0003700">
    <property type="term" value="F:DNA-binding transcription factor activity"/>
    <property type="evidence" value="ECO:0007669"/>
    <property type="project" value="InterPro"/>
</dbReference>
<dbReference type="EMBL" id="UINC01169991">
    <property type="protein sequence ID" value="SVD73814.1"/>
    <property type="molecule type" value="Genomic_DNA"/>
</dbReference>
<feature type="domain" description="HTH lysR-type" evidence="5">
    <location>
        <begin position="7"/>
        <end position="48"/>
    </location>
</feature>
<dbReference type="InterPro" id="IPR036390">
    <property type="entry name" value="WH_DNA-bd_sf"/>
</dbReference>
<keyword evidence="4" id="KW-0804">Transcription</keyword>
<dbReference type="SUPFAM" id="SSF46785">
    <property type="entry name" value="Winged helix' DNA-binding domain"/>
    <property type="match status" value="1"/>
</dbReference>
<dbReference type="PANTHER" id="PTHR30126">
    <property type="entry name" value="HTH-TYPE TRANSCRIPTIONAL REGULATOR"/>
    <property type="match status" value="1"/>
</dbReference>